<dbReference type="EMBL" id="SRYG01000005">
    <property type="protein sequence ID" value="TGY66550.1"/>
    <property type="molecule type" value="Genomic_DNA"/>
</dbReference>
<accession>A0AC61R8Z1</accession>
<organism evidence="1 2">
    <name type="scientific">Dubosiella muris</name>
    <dbReference type="NCBI Taxonomy" id="3038133"/>
    <lineage>
        <taxon>Bacteria</taxon>
        <taxon>Bacillati</taxon>
        <taxon>Bacillota</taxon>
        <taxon>Erysipelotrichia</taxon>
        <taxon>Erysipelotrichales</taxon>
        <taxon>Erysipelotrichaceae</taxon>
        <taxon>Dubosiella</taxon>
    </lineage>
</organism>
<evidence type="ECO:0000313" key="1">
    <source>
        <dbReference type="EMBL" id="TGY66550.1"/>
    </source>
</evidence>
<sequence length="324" mass="35723">MIFLIQIGIDLGANSIRLISLNDGIIFDEPCMIALDEHNHVLAIGREAFEMKGLESNSVRVVSPISNTRVDIAALTLLLEQLCDQFKIFRFFTKTTVLFSYPTSLSNEGCEQIKNALLDLGASKVYYDREIWFAAIGSRLDLSLPVASCVMNIGYSNCDIAIFQEGDIKQYSRGPFAGIQIGQLIRNWLKKSHNITVTEATLEDIVRTLGTVIQETDPLHVTIQGSNTQTHTLTTMTLSGNEIAFLLAPLVNDLAQWILGFLASVPIETQKDILLRGIVCSGGSMTLTGLPKKLQELIGCPVYLTDHPLYTITSGLEIVLDQMD</sequence>
<protein>
    <submittedName>
        <fullName evidence="1">ATPase</fullName>
    </submittedName>
</protein>
<name>A0AC61R8Z1_9FIRM</name>
<reference evidence="1" key="1">
    <citation type="submission" date="2019-04" db="EMBL/GenBank/DDBJ databases">
        <title>Microbes associate with the intestines of laboratory mice.</title>
        <authorList>
            <person name="Navarre W."/>
            <person name="Wong E."/>
            <person name="Huang K."/>
            <person name="Tropini C."/>
            <person name="Ng K."/>
            <person name="Yu B."/>
        </authorList>
    </citation>
    <scope>NUCLEOTIDE SEQUENCE</scope>
    <source>
        <strain evidence="1">NM09_H32</strain>
    </source>
</reference>
<gene>
    <name evidence="1" type="ORF">E5336_03170</name>
</gene>
<evidence type="ECO:0000313" key="2">
    <source>
        <dbReference type="Proteomes" id="UP000308836"/>
    </source>
</evidence>
<comment type="caution">
    <text evidence="1">The sequence shown here is derived from an EMBL/GenBank/DDBJ whole genome shotgun (WGS) entry which is preliminary data.</text>
</comment>
<keyword evidence="2" id="KW-1185">Reference proteome</keyword>
<proteinExistence type="predicted"/>
<dbReference type="Proteomes" id="UP000308836">
    <property type="component" value="Unassembled WGS sequence"/>
</dbReference>